<accession>E5R568</accession>
<dbReference type="EMBL" id="FP929083">
    <property type="protein sequence ID" value="CBX92038.1"/>
    <property type="molecule type" value="Genomic_DNA"/>
</dbReference>
<evidence type="ECO:0000256" key="2">
    <source>
        <dbReference type="ARBA" id="ARBA00023242"/>
    </source>
</evidence>
<dbReference type="GO" id="GO:0008270">
    <property type="term" value="F:zinc ion binding"/>
    <property type="evidence" value="ECO:0007669"/>
    <property type="project" value="InterPro"/>
</dbReference>
<dbReference type="PANTHER" id="PTHR31001:SF49">
    <property type="entry name" value="ZN(II)2CYS6 TRANSCRIPTION FACTOR (EUROFUNG)"/>
    <property type="match status" value="1"/>
</dbReference>
<dbReference type="PANTHER" id="PTHR31001">
    <property type="entry name" value="UNCHARACTERIZED TRANSCRIPTIONAL REGULATORY PROTEIN"/>
    <property type="match status" value="1"/>
</dbReference>
<dbReference type="eggNOG" id="ENOG502SHVI">
    <property type="taxonomic scope" value="Eukaryota"/>
</dbReference>
<dbReference type="GO" id="GO:0005634">
    <property type="term" value="C:nucleus"/>
    <property type="evidence" value="ECO:0007669"/>
    <property type="project" value="UniProtKB-SubCell"/>
</dbReference>
<dbReference type="AlphaFoldDB" id="E5R568"/>
<feature type="domain" description="Xylanolytic transcriptional activator regulatory" evidence="4">
    <location>
        <begin position="308"/>
        <end position="382"/>
    </location>
</feature>
<evidence type="ECO:0000259" key="4">
    <source>
        <dbReference type="SMART" id="SM00906"/>
    </source>
</evidence>
<dbReference type="OrthoDB" id="4934715at2759"/>
<feature type="compositionally biased region" description="Basic and acidic residues" evidence="3">
    <location>
        <begin position="575"/>
        <end position="588"/>
    </location>
</feature>
<dbReference type="Gene3D" id="4.10.240.10">
    <property type="entry name" value="Zn(2)-C6 fungal-type DNA-binding domain"/>
    <property type="match status" value="1"/>
</dbReference>
<dbReference type="SMART" id="SM00906">
    <property type="entry name" value="Fungal_trans"/>
    <property type="match status" value="1"/>
</dbReference>
<proteinExistence type="predicted"/>
<gene>
    <name evidence="5" type="ORF">LEMA_P047440.1</name>
</gene>
<dbReference type="GO" id="GO:0003677">
    <property type="term" value="F:DNA binding"/>
    <property type="evidence" value="ECO:0007669"/>
    <property type="project" value="InterPro"/>
</dbReference>
<dbReference type="InterPro" id="IPR050613">
    <property type="entry name" value="Sec_Metabolite_Reg"/>
</dbReference>
<dbReference type="STRING" id="985895.E5R568"/>
<dbReference type="Proteomes" id="UP000002668">
    <property type="component" value="Genome"/>
</dbReference>
<evidence type="ECO:0000313" key="6">
    <source>
        <dbReference type="Proteomes" id="UP000002668"/>
    </source>
</evidence>
<feature type="region of interest" description="Disordered" evidence="3">
    <location>
        <begin position="569"/>
        <end position="588"/>
    </location>
</feature>
<dbReference type="InParanoid" id="E5R568"/>
<comment type="subcellular location">
    <subcellularLocation>
        <location evidence="1">Nucleus</location>
    </subcellularLocation>
</comment>
<organism evidence="6">
    <name type="scientific">Leptosphaeria maculans (strain JN3 / isolate v23.1.3 / race Av1-4-5-6-7-8)</name>
    <name type="common">Blackleg fungus</name>
    <name type="synonym">Phoma lingam</name>
    <dbReference type="NCBI Taxonomy" id="985895"/>
    <lineage>
        <taxon>Eukaryota</taxon>
        <taxon>Fungi</taxon>
        <taxon>Dikarya</taxon>
        <taxon>Ascomycota</taxon>
        <taxon>Pezizomycotina</taxon>
        <taxon>Dothideomycetes</taxon>
        <taxon>Pleosporomycetidae</taxon>
        <taxon>Pleosporales</taxon>
        <taxon>Pleosporineae</taxon>
        <taxon>Leptosphaeriaceae</taxon>
        <taxon>Plenodomus</taxon>
        <taxon>Plenodomus lingam/Leptosphaeria maculans species complex</taxon>
    </lineage>
</organism>
<dbReference type="GO" id="GO:0006351">
    <property type="term" value="P:DNA-templated transcription"/>
    <property type="evidence" value="ECO:0007669"/>
    <property type="project" value="InterPro"/>
</dbReference>
<dbReference type="CDD" id="cd12148">
    <property type="entry name" value="fungal_TF_MHR"/>
    <property type="match status" value="1"/>
</dbReference>
<dbReference type="InterPro" id="IPR036864">
    <property type="entry name" value="Zn2-C6_fun-type_DNA-bd_sf"/>
</dbReference>
<protein>
    <recommendedName>
        <fullName evidence="4">Xylanolytic transcriptional activator regulatory domain-containing protein</fullName>
    </recommendedName>
</protein>
<name>E5R568_LEPMJ</name>
<sequence length="718" mass="80908">MLTNLRLKCDRQQPCRTCVDRGLSLSCSYVRPTPTPKEGKAANSVHDRINQLEKLVTSLMGGDGVENKGSASSTPLHANASLHAEVPGTPDRVKFDHDATSYTNSGHWTSILDGVCYKFRYMKLALILLQITELREHLDQVPVADTTEPGSQDDDVPGPKLLFGRHKHATKEELLAALPSRSEANQLVDTFFQCMDIAPSKGTFLRQYHEFWIRPFETSTMWIGMLYAALALGSRFQADFDTQLPEANLNRSEPQSMLYTARMSFYREKVVQCLVLANYLKCPPYTIETCLLYFGTEYFRSVDTQFGMYILAGTINRIAFRMGYHREPSKFPNITPFWAEMRRRNWLIIMSLDFVTSAQVGLPRMIQPFMYDAHEPRNLGEDDIDEHMSELPPSRPETDLTQLLYSIVLTRVRLAHARVMDLMYSTSQPAYREIMEMDKLLRDVYDAIPESAKVMPSTNFDTVVSPETMRRLYLGLAFLKAELMLHRPYLLLGRTDSRYQYSRRICLNAAVEMLGFQSKLDTEIQPGGKLWSAGWQILTVSWYLSSLVAQDFLFATTVLVLDLEEDVAPPLSPSHESRSEGLRLDGEPPSREELIEALRMAHRIWTKASKRSQEARRVAAAAKLVLAKVDAHDTSESTATGQLPAHSTLDHAETATPTSSFDFCHFAAEANSANLFAMANSDYGNPFALADIPMDMGSYTEAFGWVCASETFIAGFSG</sequence>
<reference evidence="6" key="1">
    <citation type="journal article" date="2011" name="Nat. Commun.">
        <title>Effector diversification within compartments of the Leptosphaeria maculans genome affected by Repeat-Induced Point mutations.</title>
        <authorList>
            <person name="Rouxel T."/>
            <person name="Grandaubert J."/>
            <person name="Hane J.K."/>
            <person name="Hoede C."/>
            <person name="van de Wouw A.P."/>
            <person name="Couloux A."/>
            <person name="Dominguez V."/>
            <person name="Anthouard V."/>
            <person name="Bally P."/>
            <person name="Bourras S."/>
            <person name="Cozijnsen A.J."/>
            <person name="Ciuffetti L.M."/>
            <person name="Degrave A."/>
            <person name="Dilmaghani A."/>
            <person name="Duret L."/>
            <person name="Fudal I."/>
            <person name="Goodwin S.B."/>
            <person name="Gout L."/>
            <person name="Glaser N."/>
            <person name="Linglin J."/>
            <person name="Kema G.H.J."/>
            <person name="Lapalu N."/>
            <person name="Lawrence C.B."/>
            <person name="May K."/>
            <person name="Meyer M."/>
            <person name="Ollivier B."/>
            <person name="Poulain J."/>
            <person name="Schoch C.L."/>
            <person name="Simon A."/>
            <person name="Spatafora J.W."/>
            <person name="Stachowiak A."/>
            <person name="Turgeon B.G."/>
            <person name="Tyler B.M."/>
            <person name="Vincent D."/>
            <person name="Weissenbach J."/>
            <person name="Amselem J."/>
            <person name="Quesneville H."/>
            <person name="Oliver R.P."/>
            <person name="Wincker P."/>
            <person name="Balesdent M.-H."/>
            <person name="Howlett B.J."/>
        </authorList>
    </citation>
    <scope>NUCLEOTIDE SEQUENCE [LARGE SCALE GENOMIC DNA]</scope>
    <source>
        <strain evidence="6">JN3 / isolate v23.1.3 / race Av1-4-5-6-7-8</strain>
    </source>
</reference>
<dbReference type="GO" id="GO:0000981">
    <property type="term" value="F:DNA-binding transcription factor activity, RNA polymerase II-specific"/>
    <property type="evidence" value="ECO:0007669"/>
    <property type="project" value="InterPro"/>
</dbReference>
<dbReference type="VEuPathDB" id="FungiDB:LEMA_P047440.1"/>
<keyword evidence="2" id="KW-0539">Nucleus</keyword>
<evidence type="ECO:0000256" key="1">
    <source>
        <dbReference type="ARBA" id="ARBA00004123"/>
    </source>
</evidence>
<keyword evidence="6" id="KW-1185">Reference proteome</keyword>
<dbReference type="InterPro" id="IPR007219">
    <property type="entry name" value="XnlR_reg_dom"/>
</dbReference>
<evidence type="ECO:0000313" key="5">
    <source>
        <dbReference type="EMBL" id="CBX92038.1"/>
    </source>
</evidence>
<dbReference type="HOGENOM" id="CLU_007426_5_0_1"/>
<dbReference type="Pfam" id="PF04082">
    <property type="entry name" value="Fungal_trans"/>
    <property type="match status" value="1"/>
</dbReference>
<dbReference type="OMA" id="MYDTQEP"/>
<evidence type="ECO:0000256" key="3">
    <source>
        <dbReference type="SAM" id="MobiDB-lite"/>
    </source>
</evidence>